<keyword evidence="2" id="KW-1185">Reference proteome</keyword>
<accession>A0ACD3ADQ5</accession>
<dbReference type="Proteomes" id="UP000308600">
    <property type="component" value="Unassembled WGS sequence"/>
</dbReference>
<dbReference type="EMBL" id="ML208508">
    <property type="protein sequence ID" value="TFK63717.1"/>
    <property type="molecule type" value="Genomic_DNA"/>
</dbReference>
<proteinExistence type="predicted"/>
<name>A0ACD3ADQ5_9AGAR</name>
<reference evidence="1 2" key="1">
    <citation type="journal article" date="2019" name="Nat. Ecol. Evol.">
        <title>Megaphylogeny resolves global patterns of mushroom evolution.</title>
        <authorList>
            <person name="Varga T."/>
            <person name="Krizsan K."/>
            <person name="Foldi C."/>
            <person name="Dima B."/>
            <person name="Sanchez-Garcia M."/>
            <person name="Sanchez-Ramirez S."/>
            <person name="Szollosi G.J."/>
            <person name="Szarkandi J.G."/>
            <person name="Papp V."/>
            <person name="Albert L."/>
            <person name="Andreopoulos W."/>
            <person name="Angelini C."/>
            <person name="Antonin V."/>
            <person name="Barry K.W."/>
            <person name="Bougher N.L."/>
            <person name="Buchanan P."/>
            <person name="Buyck B."/>
            <person name="Bense V."/>
            <person name="Catcheside P."/>
            <person name="Chovatia M."/>
            <person name="Cooper J."/>
            <person name="Damon W."/>
            <person name="Desjardin D."/>
            <person name="Finy P."/>
            <person name="Geml J."/>
            <person name="Haridas S."/>
            <person name="Hughes K."/>
            <person name="Justo A."/>
            <person name="Karasinski D."/>
            <person name="Kautmanova I."/>
            <person name="Kiss B."/>
            <person name="Kocsube S."/>
            <person name="Kotiranta H."/>
            <person name="LaButti K.M."/>
            <person name="Lechner B.E."/>
            <person name="Liimatainen K."/>
            <person name="Lipzen A."/>
            <person name="Lukacs Z."/>
            <person name="Mihaltcheva S."/>
            <person name="Morgado L.N."/>
            <person name="Niskanen T."/>
            <person name="Noordeloos M.E."/>
            <person name="Ohm R.A."/>
            <person name="Ortiz-Santana B."/>
            <person name="Ovrebo C."/>
            <person name="Racz N."/>
            <person name="Riley R."/>
            <person name="Savchenko A."/>
            <person name="Shiryaev A."/>
            <person name="Soop K."/>
            <person name="Spirin V."/>
            <person name="Szebenyi C."/>
            <person name="Tomsovsky M."/>
            <person name="Tulloss R.E."/>
            <person name="Uehling J."/>
            <person name="Grigoriev I.V."/>
            <person name="Vagvolgyi C."/>
            <person name="Papp T."/>
            <person name="Martin F.M."/>
            <person name="Miettinen O."/>
            <person name="Hibbett D.S."/>
            <person name="Nagy L.G."/>
        </authorList>
    </citation>
    <scope>NUCLEOTIDE SEQUENCE [LARGE SCALE GENOMIC DNA]</scope>
    <source>
        <strain evidence="1 2">NL-1719</strain>
    </source>
</reference>
<sequence length="152" mass="17329">MTAMAVIFERPSSSNEVPDEAWWRSRVHDIDKCFMIDRMRDELFQDAELVLDDKRVCRVVERWRAVTAPDDESITKTEDNYWITRVICIELFHATVDDAEFSQWASADANSLGQEMGVADHALHHDGAQFGLRTMSRVTLPDRVPSSAAPCT</sequence>
<protein>
    <submittedName>
        <fullName evidence="1">Uncharacterized protein</fullName>
    </submittedName>
</protein>
<gene>
    <name evidence="1" type="ORF">BDN72DRAFT_927362</name>
</gene>
<organism evidence="1 2">
    <name type="scientific">Pluteus cervinus</name>
    <dbReference type="NCBI Taxonomy" id="181527"/>
    <lineage>
        <taxon>Eukaryota</taxon>
        <taxon>Fungi</taxon>
        <taxon>Dikarya</taxon>
        <taxon>Basidiomycota</taxon>
        <taxon>Agaricomycotina</taxon>
        <taxon>Agaricomycetes</taxon>
        <taxon>Agaricomycetidae</taxon>
        <taxon>Agaricales</taxon>
        <taxon>Pluteineae</taxon>
        <taxon>Pluteaceae</taxon>
        <taxon>Pluteus</taxon>
    </lineage>
</organism>
<evidence type="ECO:0000313" key="1">
    <source>
        <dbReference type="EMBL" id="TFK63717.1"/>
    </source>
</evidence>
<evidence type="ECO:0000313" key="2">
    <source>
        <dbReference type="Proteomes" id="UP000308600"/>
    </source>
</evidence>